<dbReference type="Gene3D" id="3.40.50.2020">
    <property type="match status" value="1"/>
</dbReference>
<feature type="compositionally biased region" description="Polar residues" evidence="2">
    <location>
        <begin position="366"/>
        <end position="375"/>
    </location>
</feature>
<feature type="region of interest" description="Disordered" evidence="2">
    <location>
        <begin position="348"/>
        <end position="375"/>
    </location>
</feature>
<dbReference type="InterPro" id="IPR000836">
    <property type="entry name" value="PRTase_dom"/>
</dbReference>
<dbReference type="Proteomes" id="UP001530377">
    <property type="component" value="Unassembled WGS sequence"/>
</dbReference>
<dbReference type="Pfam" id="PF15610">
    <property type="entry name" value="PRTase_3"/>
    <property type="match status" value="1"/>
</dbReference>
<evidence type="ECO:0000313" key="4">
    <source>
        <dbReference type="Proteomes" id="UP001530377"/>
    </source>
</evidence>
<dbReference type="AlphaFoldDB" id="A0ABD3RYH4"/>
<organism evidence="3 4">
    <name type="scientific">Cyclostephanos tholiformis</name>
    <dbReference type="NCBI Taxonomy" id="382380"/>
    <lineage>
        <taxon>Eukaryota</taxon>
        <taxon>Sar</taxon>
        <taxon>Stramenopiles</taxon>
        <taxon>Ochrophyta</taxon>
        <taxon>Bacillariophyta</taxon>
        <taxon>Coscinodiscophyceae</taxon>
        <taxon>Thalassiosirophycidae</taxon>
        <taxon>Stephanodiscales</taxon>
        <taxon>Stephanodiscaceae</taxon>
        <taxon>Cyclostephanos</taxon>
    </lineage>
</organism>
<protein>
    <recommendedName>
        <fullName evidence="5">Phosphoribosyltransferase domain-containing protein</fullName>
    </recommendedName>
</protein>
<evidence type="ECO:0000313" key="3">
    <source>
        <dbReference type="EMBL" id="KAL3817262.1"/>
    </source>
</evidence>
<dbReference type="SUPFAM" id="SSF53271">
    <property type="entry name" value="PRTase-like"/>
    <property type="match status" value="1"/>
</dbReference>
<keyword evidence="1" id="KW-0175">Coiled coil</keyword>
<reference evidence="3 4" key="1">
    <citation type="submission" date="2024-10" db="EMBL/GenBank/DDBJ databases">
        <title>Updated reference genomes for cyclostephanoid diatoms.</title>
        <authorList>
            <person name="Roberts W.R."/>
            <person name="Alverson A.J."/>
        </authorList>
    </citation>
    <scope>NUCLEOTIDE SEQUENCE [LARGE SCALE GENOMIC DNA]</scope>
    <source>
        <strain evidence="3 4">AJA228-03</strain>
    </source>
</reference>
<gene>
    <name evidence="3" type="ORF">ACHAXA_007116</name>
</gene>
<name>A0ABD3RYH4_9STRA</name>
<proteinExistence type="predicted"/>
<feature type="coiled-coil region" evidence="1">
    <location>
        <begin position="275"/>
        <end position="302"/>
    </location>
</feature>
<evidence type="ECO:0008006" key="5">
    <source>
        <dbReference type="Google" id="ProtNLM"/>
    </source>
</evidence>
<dbReference type="CDD" id="cd06223">
    <property type="entry name" value="PRTases_typeI"/>
    <property type="match status" value="1"/>
</dbReference>
<dbReference type="EMBL" id="JALLPB020000112">
    <property type="protein sequence ID" value="KAL3817262.1"/>
    <property type="molecule type" value="Genomic_DNA"/>
</dbReference>
<accession>A0ABD3RYH4</accession>
<evidence type="ECO:0000256" key="2">
    <source>
        <dbReference type="SAM" id="MobiDB-lite"/>
    </source>
</evidence>
<keyword evidence="4" id="KW-1185">Reference proteome</keyword>
<sequence length="395" mass="44753">MIIEQHAVYSCEWDHDRLGRIDILRGLDPQQQVFSPELYSKFKYGSMAARRHFAMDIHRALKCIFHDDLERDSASIVMTSSAYKFMPTASTALLADVLSLVNHDRRRRNIPMVEDIKIHRRSVLNTDYALMNKESRIDAMDSTQLDIDTSNLRGKHLVVLDDCIITGAHLNNISRHLRNSGVARITYLVIVSVNSNGHDQSTTSAEDYLNHNYVNSLDRWLEVTNAPDGGPLSARSLKYFLTSGESRDEKLGVLARLRREALLEMHHGAIADEIASSFKDQMEDIERQLTANENERRDCVARKVSDADDGDAYAVEGDLVYHHVRVDNDADAKGGIEEDVIDARDELSSKRGHLPPSPPPPMSRPTIQRSKSSHINRSIRDLRVLGLRRQMSESF</sequence>
<evidence type="ECO:0000256" key="1">
    <source>
        <dbReference type="SAM" id="Coils"/>
    </source>
</evidence>
<dbReference type="InterPro" id="IPR028944">
    <property type="entry name" value="PRTase_ComF-like"/>
</dbReference>
<dbReference type="InterPro" id="IPR029057">
    <property type="entry name" value="PRTase-like"/>
</dbReference>
<comment type="caution">
    <text evidence="3">The sequence shown here is derived from an EMBL/GenBank/DDBJ whole genome shotgun (WGS) entry which is preliminary data.</text>
</comment>